<dbReference type="PROSITE" id="PS51257">
    <property type="entry name" value="PROKAR_LIPOPROTEIN"/>
    <property type="match status" value="1"/>
</dbReference>
<feature type="signal peptide" evidence="2">
    <location>
        <begin position="1"/>
        <end position="20"/>
    </location>
</feature>
<organism evidence="3 4">
    <name type="scientific">Brevundimonas abyssalis TAR-001</name>
    <dbReference type="NCBI Taxonomy" id="1391729"/>
    <lineage>
        <taxon>Bacteria</taxon>
        <taxon>Pseudomonadati</taxon>
        <taxon>Pseudomonadota</taxon>
        <taxon>Alphaproteobacteria</taxon>
        <taxon>Caulobacterales</taxon>
        <taxon>Caulobacteraceae</taxon>
        <taxon>Brevundimonas</taxon>
    </lineage>
</organism>
<proteinExistence type="predicted"/>
<keyword evidence="2" id="KW-0732">Signal</keyword>
<feature type="region of interest" description="Disordered" evidence="1">
    <location>
        <begin position="204"/>
        <end position="225"/>
    </location>
</feature>
<dbReference type="RefSeq" id="WP_021697768.1">
    <property type="nucleotide sequence ID" value="NZ_BATC01000035.1"/>
</dbReference>
<sequence>MTPVRPLSLIAALAASTALAACAAGAGSSAPLPITPTARWALQVEDGLDRIALAVHPTGLSGNQRAALSALAGRFAHAGGDVIVVQAPAGDDPVTGEAAWSTRAALQEMGVPGDRIRVESYHAPDPRAPILAGFTTVRAHVPRCGAAWESLSRTGSNQSPSNFGCAVNANLAAQIADPRDIAAPRAMTPVDAARRAVVFENYRAGEPTSAPQEELVRSRVSQAVD</sequence>
<name>A0A8E0NC87_9CAUL</name>
<reference evidence="4" key="1">
    <citation type="journal article" date="2013" name="Genome Announc.">
        <title>Draft Genome Sequence of the Dimorphic Prosthecate Bacterium Brevundimonas abyssalis TAR-001T.</title>
        <authorList>
            <person name="Tsubouchi T."/>
            <person name="Nishi S."/>
            <person name="Usui K."/>
            <person name="Shimane Y."/>
            <person name="Takaki Y."/>
            <person name="Maruyama T."/>
            <person name="Hatada Y."/>
        </authorList>
    </citation>
    <scope>NUCLEOTIDE SEQUENCE [LARGE SCALE GENOMIC DNA]</scope>
    <source>
        <strain evidence="4">TAR-001</strain>
    </source>
</reference>
<dbReference type="Proteomes" id="UP000016569">
    <property type="component" value="Unassembled WGS sequence"/>
</dbReference>
<dbReference type="OrthoDB" id="9802674at2"/>
<evidence type="ECO:0000256" key="2">
    <source>
        <dbReference type="SAM" id="SignalP"/>
    </source>
</evidence>
<dbReference type="InterPro" id="IPR013361">
    <property type="entry name" value="Pilus_CpaD"/>
</dbReference>
<evidence type="ECO:0000313" key="3">
    <source>
        <dbReference type="EMBL" id="GAD59674.1"/>
    </source>
</evidence>
<comment type="caution">
    <text evidence="3">The sequence shown here is derived from an EMBL/GenBank/DDBJ whole genome shotgun (WGS) entry which is preliminary data.</text>
</comment>
<evidence type="ECO:0000256" key="1">
    <source>
        <dbReference type="SAM" id="MobiDB-lite"/>
    </source>
</evidence>
<dbReference type="InterPro" id="IPR019027">
    <property type="entry name" value="Pilus_biogenesis_CpaD-related"/>
</dbReference>
<dbReference type="AlphaFoldDB" id="A0A8E0NC87"/>
<gene>
    <name evidence="3" type="ORF">MBEBAB_1924</name>
</gene>
<dbReference type="EMBL" id="BATC01000035">
    <property type="protein sequence ID" value="GAD59674.1"/>
    <property type="molecule type" value="Genomic_DNA"/>
</dbReference>
<dbReference type="NCBIfam" id="TIGR02522">
    <property type="entry name" value="pilus_cpaD"/>
    <property type="match status" value="1"/>
</dbReference>
<accession>A0A8E0NC87</accession>
<evidence type="ECO:0000313" key="4">
    <source>
        <dbReference type="Proteomes" id="UP000016569"/>
    </source>
</evidence>
<protein>
    <submittedName>
        <fullName evidence="3">Flp pilus assembly protein CpaD</fullName>
    </submittedName>
</protein>
<feature type="chain" id="PRO_5034361277" evidence="2">
    <location>
        <begin position="21"/>
        <end position="225"/>
    </location>
</feature>
<dbReference type="Pfam" id="PF09476">
    <property type="entry name" value="Pilus_CpaD"/>
    <property type="match status" value="1"/>
</dbReference>
<keyword evidence="4" id="KW-1185">Reference proteome</keyword>